<dbReference type="Proteomes" id="UP000236333">
    <property type="component" value="Unassembled WGS sequence"/>
</dbReference>
<comment type="subcellular location">
    <subcellularLocation>
        <location evidence="1">Membrane</location>
        <topology evidence="1">Multi-pass membrane protein</topology>
    </subcellularLocation>
</comment>
<dbReference type="SUPFAM" id="SSF103473">
    <property type="entry name" value="MFS general substrate transporter"/>
    <property type="match status" value="1"/>
</dbReference>
<feature type="compositionally biased region" description="Gly residues" evidence="7">
    <location>
        <begin position="130"/>
        <end position="144"/>
    </location>
</feature>
<sequence length="306" mass="30348">ADAGSLQSLCWASYAVGQVGAAYFSGALVDSLGPRPVFALTALLPLLVVLAGLQVQEQRGPGVLQLLRALWRADSGGACDGSAAAAHGGGAVQAGAADGKGRCRRQRRTRAAAVPSSPRQLLQLLPLGGAERGLGGGGARAGRGGAEEEEAEAAERVPLTAAARGGGGGARLSSGSSSGSDEEDDGVGAEGNAPPLVSPGPGTPGPAGHGAYDKLPYGSGGNVRRGRGARLAAAARSAASSARVSATLLWGTLRRREVAGPVAFLFCSSATPAADDAMFYWMTGPLGFTPTFLGQVQLAVAVAALL</sequence>
<evidence type="ECO:0000256" key="1">
    <source>
        <dbReference type="ARBA" id="ARBA00004141"/>
    </source>
</evidence>
<dbReference type="InterPro" id="IPR036259">
    <property type="entry name" value="MFS_trans_sf"/>
</dbReference>
<dbReference type="EMBL" id="PGGS01002734">
    <property type="protein sequence ID" value="PNG99505.1"/>
    <property type="molecule type" value="Genomic_DNA"/>
</dbReference>
<keyword evidence="9" id="KW-1185">Reference proteome</keyword>
<keyword evidence="6" id="KW-0472">Membrane</keyword>
<evidence type="ECO:0000256" key="3">
    <source>
        <dbReference type="ARBA" id="ARBA00022448"/>
    </source>
</evidence>
<feature type="compositionally biased region" description="Low complexity" evidence="7">
    <location>
        <begin position="111"/>
        <end position="129"/>
    </location>
</feature>
<evidence type="ECO:0000256" key="5">
    <source>
        <dbReference type="ARBA" id="ARBA00022989"/>
    </source>
</evidence>
<comment type="similarity">
    <text evidence="2">Belongs to the major facilitator superfamily. Folate-biopterin transporter (TC 2.A.71) family.</text>
</comment>
<dbReference type="GO" id="GO:0016020">
    <property type="term" value="C:membrane"/>
    <property type="evidence" value="ECO:0007669"/>
    <property type="project" value="UniProtKB-SubCell"/>
</dbReference>
<comment type="caution">
    <text evidence="8">The sequence shown here is derived from an EMBL/GenBank/DDBJ whole genome shotgun (WGS) entry which is preliminary data.</text>
</comment>
<dbReference type="AlphaFoldDB" id="A0A2J7ZGU9"/>
<evidence type="ECO:0000256" key="4">
    <source>
        <dbReference type="ARBA" id="ARBA00022692"/>
    </source>
</evidence>
<dbReference type="OrthoDB" id="754047at2759"/>
<evidence type="ECO:0000256" key="7">
    <source>
        <dbReference type="SAM" id="MobiDB-lite"/>
    </source>
</evidence>
<gene>
    <name evidence="8" type="ORF">TSOC_014711</name>
</gene>
<feature type="non-terminal residue" evidence="8">
    <location>
        <position position="306"/>
    </location>
</feature>
<dbReference type="PANTHER" id="PTHR31585">
    <property type="entry name" value="FOLATE-BIOPTERIN TRANSPORTER 1, CHLOROPLASTIC"/>
    <property type="match status" value="1"/>
</dbReference>
<evidence type="ECO:0000313" key="9">
    <source>
        <dbReference type="Proteomes" id="UP000236333"/>
    </source>
</evidence>
<accession>A0A2J7ZGU9</accession>
<evidence type="ECO:0000256" key="6">
    <source>
        <dbReference type="ARBA" id="ARBA00023136"/>
    </source>
</evidence>
<feature type="non-terminal residue" evidence="8">
    <location>
        <position position="1"/>
    </location>
</feature>
<keyword evidence="5" id="KW-1133">Transmembrane helix</keyword>
<dbReference type="InterPro" id="IPR039309">
    <property type="entry name" value="BT1"/>
</dbReference>
<protein>
    <submittedName>
        <fullName evidence="8">Folate-biopterin transporter 1, chloroplastic</fullName>
    </submittedName>
</protein>
<dbReference type="Pfam" id="PF03092">
    <property type="entry name" value="BT1"/>
    <property type="match status" value="1"/>
</dbReference>
<evidence type="ECO:0000313" key="8">
    <source>
        <dbReference type="EMBL" id="PNG99505.1"/>
    </source>
</evidence>
<keyword evidence="3" id="KW-0813">Transport</keyword>
<feature type="region of interest" description="Disordered" evidence="7">
    <location>
        <begin position="95"/>
        <end position="219"/>
    </location>
</feature>
<name>A0A2J7ZGU9_9CHLO</name>
<keyword evidence="4" id="KW-0812">Transmembrane</keyword>
<organism evidence="8 9">
    <name type="scientific">Tetrabaena socialis</name>
    <dbReference type="NCBI Taxonomy" id="47790"/>
    <lineage>
        <taxon>Eukaryota</taxon>
        <taxon>Viridiplantae</taxon>
        <taxon>Chlorophyta</taxon>
        <taxon>core chlorophytes</taxon>
        <taxon>Chlorophyceae</taxon>
        <taxon>CS clade</taxon>
        <taxon>Chlamydomonadales</taxon>
        <taxon>Tetrabaenaceae</taxon>
        <taxon>Tetrabaena</taxon>
    </lineage>
</organism>
<proteinExistence type="inferred from homology"/>
<evidence type="ECO:0000256" key="2">
    <source>
        <dbReference type="ARBA" id="ARBA00007015"/>
    </source>
</evidence>
<reference evidence="8 9" key="1">
    <citation type="journal article" date="2017" name="Mol. Biol. Evol.">
        <title>The 4-celled Tetrabaena socialis nuclear genome reveals the essential components for genetic control of cell number at the origin of multicellularity in the volvocine lineage.</title>
        <authorList>
            <person name="Featherston J."/>
            <person name="Arakaki Y."/>
            <person name="Hanschen E.R."/>
            <person name="Ferris P.J."/>
            <person name="Michod R.E."/>
            <person name="Olson B.J.S.C."/>
            <person name="Nozaki H."/>
            <person name="Durand P.M."/>
        </authorList>
    </citation>
    <scope>NUCLEOTIDE SEQUENCE [LARGE SCALE GENOMIC DNA]</scope>
    <source>
        <strain evidence="8 9">NIES-571</strain>
    </source>
</reference>
<dbReference type="PANTHER" id="PTHR31585:SF0">
    <property type="entry name" value="FOLATE-BIOPTERIN TRANSPORTER 1, CHLOROPLASTIC"/>
    <property type="match status" value="1"/>
</dbReference>